<dbReference type="GO" id="GO:0022857">
    <property type="term" value="F:transmembrane transporter activity"/>
    <property type="evidence" value="ECO:0007669"/>
    <property type="project" value="TreeGrafter"/>
</dbReference>
<dbReference type="InterPro" id="IPR017871">
    <property type="entry name" value="ABC_transporter-like_CS"/>
</dbReference>
<evidence type="ECO:0000256" key="2">
    <source>
        <dbReference type="ARBA" id="ARBA00022448"/>
    </source>
</evidence>
<dbReference type="PROSITE" id="PS00211">
    <property type="entry name" value="ABC_TRANSPORTER_1"/>
    <property type="match status" value="1"/>
</dbReference>
<dbReference type="GO" id="GO:0005886">
    <property type="term" value="C:plasma membrane"/>
    <property type="evidence" value="ECO:0007669"/>
    <property type="project" value="TreeGrafter"/>
</dbReference>
<dbReference type="InterPro" id="IPR003593">
    <property type="entry name" value="AAA+_ATPase"/>
</dbReference>
<keyword evidence="7" id="KW-1185">Reference proteome</keyword>
<protein>
    <submittedName>
        <fullName evidence="6">ABC transporter ATP-binding protein</fullName>
    </submittedName>
</protein>
<dbReference type="InterPro" id="IPR015854">
    <property type="entry name" value="ABC_transpr_LolD-like"/>
</dbReference>
<dbReference type="Pfam" id="PF00005">
    <property type="entry name" value="ABC_tran"/>
    <property type="match status" value="1"/>
</dbReference>
<dbReference type="RefSeq" id="WP_272435394.1">
    <property type="nucleotide sequence ID" value="NZ_JAMQKB010000002.1"/>
</dbReference>
<dbReference type="SMART" id="SM00382">
    <property type="entry name" value="AAA"/>
    <property type="match status" value="1"/>
</dbReference>
<sequence length="225" mass="25428">MLRVEKIQKVFNNKSFSTEVLNDISLSISKGCWLSIVGPSGSGKSTLLNITSGLLKPDSGKVFFNDRNVYELNDQERSNLRRKHIGFVFQDFKLLPYYSVLDNVILPLYYDEEKNKLYERAKELLQVVGIRESLFFRLPEGLSGGEKQRVAIARALIANPEVLICDEPTGNLDWENRNQIIKLFSSLKEQGKTIVLVTHDTNMADCGDEVYQLLNGKIALIEAAV</sequence>
<comment type="similarity">
    <text evidence="1">Belongs to the ABC transporter superfamily.</text>
</comment>
<dbReference type="Gene3D" id="3.40.50.300">
    <property type="entry name" value="P-loop containing nucleotide triphosphate hydrolases"/>
    <property type="match status" value="1"/>
</dbReference>
<organism evidence="6 7">
    <name type="scientific">Terrihalobacillus insolitus</name>
    <dbReference type="NCBI Taxonomy" id="2950438"/>
    <lineage>
        <taxon>Bacteria</taxon>
        <taxon>Bacillati</taxon>
        <taxon>Bacillota</taxon>
        <taxon>Bacilli</taxon>
        <taxon>Bacillales</taxon>
        <taxon>Bacillaceae</taxon>
        <taxon>Terrihalobacillus</taxon>
    </lineage>
</organism>
<keyword evidence="3" id="KW-0547">Nucleotide-binding</keyword>
<evidence type="ECO:0000256" key="3">
    <source>
        <dbReference type="ARBA" id="ARBA00022741"/>
    </source>
</evidence>
<keyword evidence="4 6" id="KW-0067">ATP-binding</keyword>
<evidence type="ECO:0000313" key="6">
    <source>
        <dbReference type="EMBL" id="MDC3423651.1"/>
    </source>
</evidence>
<dbReference type="FunFam" id="3.40.50.300:FF:000032">
    <property type="entry name" value="Export ABC transporter ATP-binding protein"/>
    <property type="match status" value="1"/>
</dbReference>
<accession>A0A9X3WSX3</accession>
<dbReference type="Proteomes" id="UP001145050">
    <property type="component" value="Unassembled WGS sequence"/>
</dbReference>
<dbReference type="GO" id="GO:0098796">
    <property type="term" value="C:membrane protein complex"/>
    <property type="evidence" value="ECO:0007669"/>
    <property type="project" value="UniProtKB-ARBA"/>
</dbReference>
<evidence type="ECO:0000259" key="5">
    <source>
        <dbReference type="PROSITE" id="PS50893"/>
    </source>
</evidence>
<dbReference type="InterPro" id="IPR027417">
    <property type="entry name" value="P-loop_NTPase"/>
</dbReference>
<proteinExistence type="inferred from homology"/>
<dbReference type="GO" id="GO:0016887">
    <property type="term" value="F:ATP hydrolysis activity"/>
    <property type="evidence" value="ECO:0007669"/>
    <property type="project" value="InterPro"/>
</dbReference>
<evidence type="ECO:0000256" key="4">
    <source>
        <dbReference type="ARBA" id="ARBA00022840"/>
    </source>
</evidence>
<dbReference type="EMBL" id="JAMQKB010000002">
    <property type="protein sequence ID" value="MDC3423651.1"/>
    <property type="molecule type" value="Genomic_DNA"/>
</dbReference>
<dbReference type="PANTHER" id="PTHR24220">
    <property type="entry name" value="IMPORT ATP-BINDING PROTEIN"/>
    <property type="match status" value="1"/>
</dbReference>
<dbReference type="AlphaFoldDB" id="A0A9X3WSX3"/>
<keyword evidence="2" id="KW-0813">Transport</keyword>
<dbReference type="SUPFAM" id="SSF52540">
    <property type="entry name" value="P-loop containing nucleoside triphosphate hydrolases"/>
    <property type="match status" value="1"/>
</dbReference>
<name>A0A9X3WSX3_9BACI</name>
<comment type="caution">
    <text evidence="6">The sequence shown here is derived from an EMBL/GenBank/DDBJ whole genome shotgun (WGS) entry which is preliminary data.</text>
</comment>
<evidence type="ECO:0000256" key="1">
    <source>
        <dbReference type="ARBA" id="ARBA00005417"/>
    </source>
</evidence>
<dbReference type="InterPro" id="IPR003439">
    <property type="entry name" value="ABC_transporter-like_ATP-bd"/>
</dbReference>
<gene>
    <name evidence="6" type="ORF">NC797_03895</name>
</gene>
<dbReference type="InterPro" id="IPR017911">
    <property type="entry name" value="MacB-like_ATP-bd"/>
</dbReference>
<dbReference type="PROSITE" id="PS50893">
    <property type="entry name" value="ABC_TRANSPORTER_2"/>
    <property type="match status" value="1"/>
</dbReference>
<dbReference type="GO" id="GO:0005524">
    <property type="term" value="F:ATP binding"/>
    <property type="evidence" value="ECO:0007669"/>
    <property type="project" value="UniProtKB-KW"/>
</dbReference>
<dbReference type="CDD" id="cd03255">
    <property type="entry name" value="ABC_MJ0796_LolCDE_FtsE"/>
    <property type="match status" value="1"/>
</dbReference>
<reference evidence="6" key="1">
    <citation type="submission" date="2022-06" db="EMBL/GenBank/DDBJ databases">
        <title>Aquibacillus sp. a new bacterium isolated from soil saline samples.</title>
        <authorList>
            <person name="Galisteo C."/>
            <person name="De La Haba R."/>
            <person name="Sanchez-Porro C."/>
            <person name="Ventosa A."/>
        </authorList>
    </citation>
    <scope>NUCLEOTIDE SEQUENCE</scope>
    <source>
        <strain evidence="6">3ASR75-11</strain>
    </source>
</reference>
<dbReference type="PANTHER" id="PTHR24220:SF692">
    <property type="entry name" value="ABC TRANSPORTER DOMAIN-CONTAINING PROTEIN"/>
    <property type="match status" value="1"/>
</dbReference>
<feature type="domain" description="ABC transporter" evidence="5">
    <location>
        <begin position="2"/>
        <end position="223"/>
    </location>
</feature>
<evidence type="ECO:0000313" key="7">
    <source>
        <dbReference type="Proteomes" id="UP001145050"/>
    </source>
</evidence>